<keyword evidence="3" id="KW-0496">Mitochondrion</keyword>
<organism evidence="6 7">
    <name type="scientific">Cimex lectularius</name>
    <name type="common">Bed bug</name>
    <name type="synonym">Acanthia lectularia</name>
    <dbReference type="NCBI Taxonomy" id="79782"/>
    <lineage>
        <taxon>Eukaryota</taxon>
        <taxon>Metazoa</taxon>
        <taxon>Ecdysozoa</taxon>
        <taxon>Arthropoda</taxon>
        <taxon>Hexapoda</taxon>
        <taxon>Insecta</taxon>
        <taxon>Pterygota</taxon>
        <taxon>Neoptera</taxon>
        <taxon>Paraneoptera</taxon>
        <taxon>Hemiptera</taxon>
        <taxon>Heteroptera</taxon>
        <taxon>Panheteroptera</taxon>
        <taxon>Cimicomorpha</taxon>
        <taxon>Cimicidae</taxon>
        <taxon>Cimex</taxon>
    </lineage>
</organism>
<dbReference type="InterPro" id="IPR011249">
    <property type="entry name" value="Metalloenz_LuxS/M16"/>
</dbReference>
<evidence type="ECO:0000259" key="5">
    <source>
        <dbReference type="Pfam" id="PF05193"/>
    </source>
</evidence>
<dbReference type="OMA" id="APKFALY"/>
<dbReference type="GO" id="GO:0046872">
    <property type="term" value="F:metal ion binding"/>
    <property type="evidence" value="ECO:0007669"/>
    <property type="project" value="InterPro"/>
</dbReference>
<sequence>MASKFPLVRTLAKRTYAVAAVENQVLSNNLTVASAPSNLKGLCKVALVVRAGSRYETMDNYGASHLLRASLGLTTADASSFSIIKNLGKLGATMSATSDRETLVYTLNATCDQLDDALKYFKAAVAKQEFRPWELSEVYPRLKYELAIRPPTSLVLDLVHKAAYRTGLGNSIYAKEYQLKKLCPETLKHYVNSRFQTSKMAVVGVGVDQSTLTSFAESLGFQTQGGSSSTPSTYHGGEVREDANTPLAYVVLVGEGAALNKKEVFTYGVLRYALGGGCSIKRGVGSNPLSKVVSKSFDATHAQAVNFSHSDSGLFGLFLATTPENTKEAVTGAMKALKDGVTEADVNRAKSQLKAQALYESESDDGVLTDLANQAVLLGGGKNASSLVSEIDSVTTSQVEEALKKFLNGKKSLAAYGNIANVPYLDEF</sequence>
<feature type="domain" description="Peptidase M16 C-terminal" evidence="5">
    <location>
        <begin position="184"/>
        <end position="353"/>
    </location>
</feature>
<evidence type="ECO:0000256" key="2">
    <source>
        <dbReference type="ARBA" id="ARBA00022946"/>
    </source>
</evidence>
<dbReference type="AlphaFoldDB" id="A0A8I6TGJ7"/>
<dbReference type="InterPro" id="IPR007863">
    <property type="entry name" value="Peptidase_M16_C"/>
</dbReference>
<dbReference type="PANTHER" id="PTHR11851">
    <property type="entry name" value="METALLOPROTEASE"/>
    <property type="match status" value="1"/>
</dbReference>
<feature type="domain" description="Peptidase M16 N-terminal" evidence="4">
    <location>
        <begin position="32"/>
        <end position="173"/>
    </location>
</feature>
<dbReference type="PANTHER" id="PTHR11851:SF226">
    <property type="entry name" value="CYTOCHROME B-C1 COMPLEX SUBUNIT 2, MITOCHONDRIAL"/>
    <property type="match status" value="1"/>
</dbReference>
<dbReference type="KEGG" id="clec:106665951"/>
<evidence type="ECO:0000256" key="1">
    <source>
        <dbReference type="ARBA" id="ARBA00004173"/>
    </source>
</evidence>
<dbReference type="GO" id="GO:0005739">
    <property type="term" value="C:mitochondrion"/>
    <property type="evidence" value="ECO:0007669"/>
    <property type="project" value="UniProtKB-SubCell"/>
</dbReference>
<dbReference type="InterPro" id="IPR050361">
    <property type="entry name" value="MPP/UQCRC_Complex"/>
</dbReference>
<evidence type="ECO:0000313" key="7">
    <source>
        <dbReference type="Proteomes" id="UP000494040"/>
    </source>
</evidence>
<evidence type="ECO:0000256" key="3">
    <source>
        <dbReference type="ARBA" id="ARBA00023128"/>
    </source>
</evidence>
<evidence type="ECO:0000259" key="4">
    <source>
        <dbReference type="Pfam" id="PF00675"/>
    </source>
</evidence>
<keyword evidence="2" id="KW-0809">Transit peptide</keyword>
<dbReference type="FunFam" id="3.30.830.10:FF:000021">
    <property type="entry name" value="Cytochrome b-c1 complex subunit 2"/>
    <property type="match status" value="1"/>
</dbReference>
<evidence type="ECO:0000313" key="6">
    <source>
        <dbReference type="EnsemblMetazoa" id="XP_014248262.1"/>
    </source>
</evidence>
<dbReference type="SUPFAM" id="SSF63411">
    <property type="entry name" value="LuxS/MPP-like metallohydrolase"/>
    <property type="match status" value="2"/>
</dbReference>
<reference evidence="6" key="1">
    <citation type="submission" date="2022-01" db="UniProtKB">
        <authorList>
            <consortium name="EnsemblMetazoa"/>
        </authorList>
    </citation>
    <scope>IDENTIFICATION</scope>
</reference>
<dbReference type="EnsemblMetazoa" id="XM_014392776.2">
    <property type="protein sequence ID" value="XP_014248262.1"/>
    <property type="gene ID" value="LOC106665951"/>
</dbReference>
<dbReference type="OrthoDB" id="6369905at2759"/>
<dbReference type="Pfam" id="PF05193">
    <property type="entry name" value="Peptidase_M16_C"/>
    <property type="match status" value="1"/>
</dbReference>
<dbReference type="FunFam" id="3.30.830.10:FF:000039">
    <property type="entry name" value="Ubiquinol-cytochrome c reductase core subunit 2"/>
    <property type="match status" value="1"/>
</dbReference>
<name>A0A8I6TGJ7_CIMLE</name>
<dbReference type="Gene3D" id="3.30.830.10">
    <property type="entry name" value="Metalloenzyme, LuxS/M16 peptidase-like"/>
    <property type="match status" value="2"/>
</dbReference>
<protein>
    <recommendedName>
        <fullName evidence="8">Cytochrome b-c1 complex subunit 2, mitochondrial</fullName>
    </recommendedName>
</protein>
<dbReference type="GO" id="GO:0016020">
    <property type="term" value="C:membrane"/>
    <property type="evidence" value="ECO:0007669"/>
    <property type="project" value="UniProtKB-ARBA"/>
</dbReference>
<keyword evidence="7" id="KW-1185">Reference proteome</keyword>
<dbReference type="Proteomes" id="UP000494040">
    <property type="component" value="Unassembled WGS sequence"/>
</dbReference>
<dbReference type="GeneID" id="106665951"/>
<comment type="subcellular location">
    <subcellularLocation>
        <location evidence="1">Mitochondrion</location>
    </subcellularLocation>
</comment>
<evidence type="ECO:0008006" key="8">
    <source>
        <dbReference type="Google" id="ProtNLM"/>
    </source>
</evidence>
<dbReference type="Pfam" id="PF00675">
    <property type="entry name" value="Peptidase_M16"/>
    <property type="match status" value="1"/>
</dbReference>
<proteinExistence type="predicted"/>
<dbReference type="CTD" id="39846"/>
<accession>A0A8I6TGJ7</accession>
<dbReference type="InterPro" id="IPR011765">
    <property type="entry name" value="Pept_M16_N"/>
</dbReference>
<dbReference type="RefSeq" id="XP_014248262.1">
    <property type="nucleotide sequence ID" value="XM_014392776.2"/>
</dbReference>